<organism evidence="2 3">
    <name type="scientific">Pleurotus eryngii</name>
    <name type="common">Boletus of the steppes</name>
    <dbReference type="NCBI Taxonomy" id="5323"/>
    <lineage>
        <taxon>Eukaryota</taxon>
        <taxon>Fungi</taxon>
        <taxon>Dikarya</taxon>
        <taxon>Basidiomycota</taxon>
        <taxon>Agaricomycotina</taxon>
        <taxon>Agaricomycetes</taxon>
        <taxon>Agaricomycetidae</taxon>
        <taxon>Agaricales</taxon>
        <taxon>Pleurotineae</taxon>
        <taxon>Pleurotaceae</taxon>
        <taxon>Pleurotus</taxon>
    </lineage>
</organism>
<sequence length="195" mass="22022">MLSKVHAKQESSKAYVNVVIDNCISWFKKWWWQLGCAQTTKSFEVGCGTERVGVVQRHLVTCIVTMVRRGASDGRVCEVVIVSLWIVVYGVIWGNVNEWCSRLSRAIVLQWGCTILVIMVLKTVALGTVVSTGSCKVKGMFECIEMEWLQMFVWAITFHHLGVIGMVVFQALRGERNTVMQDALEDDLVGYGIQW</sequence>
<dbReference type="Proteomes" id="UP000807025">
    <property type="component" value="Unassembled WGS sequence"/>
</dbReference>
<comment type="caution">
    <text evidence="2">The sequence shown here is derived from an EMBL/GenBank/DDBJ whole genome shotgun (WGS) entry which is preliminary data.</text>
</comment>
<keyword evidence="3" id="KW-1185">Reference proteome</keyword>
<gene>
    <name evidence="2" type="ORF">BDN71DRAFT_1499162</name>
</gene>
<feature type="transmembrane region" description="Helical" evidence="1">
    <location>
        <begin position="76"/>
        <end position="96"/>
    </location>
</feature>
<accession>A0A9P6DA05</accession>
<dbReference type="AlphaFoldDB" id="A0A9P6DA05"/>
<name>A0A9P6DA05_PLEER</name>
<keyword evidence="1" id="KW-0472">Membrane</keyword>
<reference evidence="2" key="1">
    <citation type="submission" date="2020-11" db="EMBL/GenBank/DDBJ databases">
        <authorList>
            <consortium name="DOE Joint Genome Institute"/>
            <person name="Ahrendt S."/>
            <person name="Riley R."/>
            <person name="Andreopoulos W."/>
            <person name="Labutti K."/>
            <person name="Pangilinan J."/>
            <person name="Ruiz-Duenas F.J."/>
            <person name="Barrasa J.M."/>
            <person name="Sanchez-Garcia M."/>
            <person name="Camarero S."/>
            <person name="Miyauchi S."/>
            <person name="Serrano A."/>
            <person name="Linde D."/>
            <person name="Babiker R."/>
            <person name="Drula E."/>
            <person name="Ayuso-Fernandez I."/>
            <person name="Pacheco R."/>
            <person name="Padilla G."/>
            <person name="Ferreira P."/>
            <person name="Barriuso J."/>
            <person name="Kellner H."/>
            <person name="Castanera R."/>
            <person name="Alfaro M."/>
            <person name="Ramirez L."/>
            <person name="Pisabarro A.G."/>
            <person name="Kuo A."/>
            <person name="Tritt A."/>
            <person name="Lipzen A."/>
            <person name="He G."/>
            <person name="Yan M."/>
            <person name="Ng V."/>
            <person name="Cullen D."/>
            <person name="Martin F."/>
            <person name="Rosso M.-N."/>
            <person name="Henrissat B."/>
            <person name="Hibbett D."/>
            <person name="Martinez A.T."/>
            <person name="Grigoriev I.V."/>
        </authorList>
    </citation>
    <scope>NUCLEOTIDE SEQUENCE</scope>
    <source>
        <strain evidence="2">ATCC 90797</strain>
    </source>
</reference>
<keyword evidence="1" id="KW-0812">Transmembrane</keyword>
<evidence type="ECO:0000256" key="1">
    <source>
        <dbReference type="SAM" id="Phobius"/>
    </source>
</evidence>
<feature type="transmembrane region" description="Helical" evidence="1">
    <location>
        <begin position="151"/>
        <end position="172"/>
    </location>
</feature>
<protein>
    <recommendedName>
        <fullName evidence="4">Transmembrane protein</fullName>
    </recommendedName>
</protein>
<evidence type="ECO:0000313" key="2">
    <source>
        <dbReference type="EMBL" id="KAF9489189.1"/>
    </source>
</evidence>
<dbReference type="EMBL" id="MU154679">
    <property type="protein sequence ID" value="KAF9489189.1"/>
    <property type="molecule type" value="Genomic_DNA"/>
</dbReference>
<evidence type="ECO:0008006" key="4">
    <source>
        <dbReference type="Google" id="ProtNLM"/>
    </source>
</evidence>
<keyword evidence="1" id="KW-1133">Transmembrane helix</keyword>
<feature type="transmembrane region" description="Helical" evidence="1">
    <location>
        <begin position="108"/>
        <end position="130"/>
    </location>
</feature>
<proteinExistence type="predicted"/>
<evidence type="ECO:0000313" key="3">
    <source>
        <dbReference type="Proteomes" id="UP000807025"/>
    </source>
</evidence>